<protein>
    <recommendedName>
        <fullName evidence="4">Protein kinase domain-containing protein</fullName>
    </recommendedName>
</protein>
<proteinExistence type="predicted"/>
<evidence type="ECO:0000256" key="2">
    <source>
        <dbReference type="SAM" id="MobiDB-lite"/>
    </source>
</evidence>
<accession>A0A8W7P1C0</accession>
<keyword evidence="1" id="KW-0547">Nucleotide-binding</keyword>
<feature type="region of interest" description="Disordered" evidence="2">
    <location>
        <begin position="1"/>
        <end position="21"/>
    </location>
</feature>
<keyword evidence="1" id="KW-0067">ATP-binding</keyword>
<dbReference type="EnsemblMetazoa" id="ACOM023053-RA">
    <property type="protein sequence ID" value="ACOM023053-PA.1"/>
    <property type="gene ID" value="ACOM023053"/>
</dbReference>
<dbReference type="AlphaFoldDB" id="A0A8W7P1C0"/>
<evidence type="ECO:0000313" key="3">
    <source>
        <dbReference type="EnsemblMetazoa" id="ACOM023053-PA.1"/>
    </source>
</evidence>
<dbReference type="Gene3D" id="3.30.200.20">
    <property type="entry name" value="Phosphorylase Kinase, domain 1"/>
    <property type="match status" value="1"/>
</dbReference>
<reference evidence="3" key="1">
    <citation type="submission" date="2022-08" db="UniProtKB">
        <authorList>
            <consortium name="EnsemblMetazoa"/>
        </authorList>
    </citation>
    <scope>IDENTIFICATION</scope>
</reference>
<organism evidence="3">
    <name type="scientific">Anopheles coluzzii</name>
    <name type="common">African malaria mosquito</name>
    <dbReference type="NCBI Taxonomy" id="1518534"/>
    <lineage>
        <taxon>Eukaryota</taxon>
        <taxon>Metazoa</taxon>
        <taxon>Ecdysozoa</taxon>
        <taxon>Arthropoda</taxon>
        <taxon>Hexapoda</taxon>
        <taxon>Insecta</taxon>
        <taxon>Pterygota</taxon>
        <taxon>Neoptera</taxon>
        <taxon>Endopterygota</taxon>
        <taxon>Diptera</taxon>
        <taxon>Nematocera</taxon>
        <taxon>Culicoidea</taxon>
        <taxon>Culicidae</taxon>
        <taxon>Anophelinae</taxon>
        <taxon>Anopheles</taxon>
    </lineage>
</organism>
<name>A0A8W7P1C0_ANOCL</name>
<dbReference type="SUPFAM" id="SSF56112">
    <property type="entry name" value="Protein kinase-like (PK-like)"/>
    <property type="match status" value="1"/>
</dbReference>
<dbReference type="PROSITE" id="PS00107">
    <property type="entry name" value="PROTEIN_KINASE_ATP"/>
    <property type="match status" value="1"/>
</dbReference>
<dbReference type="Proteomes" id="UP000075882">
    <property type="component" value="Unassembled WGS sequence"/>
</dbReference>
<dbReference type="InterPro" id="IPR011009">
    <property type="entry name" value="Kinase-like_dom_sf"/>
</dbReference>
<dbReference type="VEuPathDB" id="VectorBase:ACON2_034884"/>
<dbReference type="GO" id="GO:0005524">
    <property type="term" value="F:ATP binding"/>
    <property type="evidence" value="ECO:0007669"/>
    <property type="project" value="UniProtKB-UniRule"/>
</dbReference>
<sequence>MKHGPSNAAPPPATAAAAAPAREPYSPNISVSEFTLSKEFVDGTKLMDLTLKQWRIGKPIGKGSFGEIFLASDDIDTPVTSENAKYVVKIEPHSNGPLFVEIHCLLNTAKPTGRCGN</sequence>
<dbReference type="InterPro" id="IPR017441">
    <property type="entry name" value="Protein_kinase_ATP_BS"/>
</dbReference>
<evidence type="ECO:0008006" key="4">
    <source>
        <dbReference type="Google" id="ProtNLM"/>
    </source>
</evidence>
<feature type="binding site" evidence="1">
    <location>
        <position position="89"/>
    </location>
    <ligand>
        <name>ATP</name>
        <dbReference type="ChEBI" id="CHEBI:30616"/>
    </ligand>
</feature>
<evidence type="ECO:0000256" key="1">
    <source>
        <dbReference type="PROSITE-ProRule" id="PRU10141"/>
    </source>
</evidence>